<reference evidence="1" key="1">
    <citation type="submission" date="2014-09" db="EMBL/GenBank/DDBJ databases">
        <authorList>
            <person name="Magalhaes I.L.F."/>
            <person name="Oliveira U."/>
            <person name="Santos F.R."/>
            <person name="Vidigal T.H.D.A."/>
            <person name="Brescovit A.D."/>
            <person name="Santos A.J."/>
        </authorList>
    </citation>
    <scope>NUCLEOTIDE SEQUENCE</scope>
    <source>
        <tissue evidence="1">Shoot tissue taken approximately 20 cm above the soil surface</tissue>
    </source>
</reference>
<reference evidence="1" key="2">
    <citation type="journal article" date="2015" name="Data Brief">
        <title>Shoot transcriptome of the giant reed, Arundo donax.</title>
        <authorList>
            <person name="Barrero R.A."/>
            <person name="Guerrero F.D."/>
            <person name="Moolhuijzen P."/>
            <person name="Goolsby J.A."/>
            <person name="Tidwell J."/>
            <person name="Bellgard S.E."/>
            <person name="Bellgard M.I."/>
        </authorList>
    </citation>
    <scope>NUCLEOTIDE SEQUENCE</scope>
    <source>
        <tissue evidence="1">Shoot tissue taken approximately 20 cm above the soil surface</tissue>
    </source>
</reference>
<dbReference type="EMBL" id="GBRH01254836">
    <property type="protein sequence ID" value="JAD43059.1"/>
    <property type="molecule type" value="Transcribed_RNA"/>
</dbReference>
<organism evidence="1">
    <name type="scientific">Arundo donax</name>
    <name type="common">Giant reed</name>
    <name type="synonym">Donax arundinaceus</name>
    <dbReference type="NCBI Taxonomy" id="35708"/>
    <lineage>
        <taxon>Eukaryota</taxon>
        <taxon>Viridiplantae</taxon>
        <taxon>Streptophyta</taxon>
        <taxon>Embryophyta</taxon>
        <taxon>Tracheophyta</taxon>
        <taxon>Spermatophyta</taxon>
        <taxon>Magnoliopsida</taxon>
        <taxon>Liliopsida</taxon>
        <taxon>Poales</taxon>
        <taxon>Poaceae</taxon>
        <taxon>PACMAD clade</taxon>
        <taxon>Arundinoideae</taxon>
        <taxon>Arundineae</taxon>
        <taxon>Arundo</taxon>
    </lineage>
</organism>
<sequence length="54" mass="6151">MIMECVEFQLFGTSRTKPAFEGRSDLWEISLKAWIRLGDESTCLINSRIISIAS</sequence>
<dbReference type="AlphaFoldDB" id="A0A0A9SF99"/>
<proteinExistence type="predicted"/>
<protein>
    <submittedName>
        <fullName evidence="1">Uncharacterized protein</fullName>
    </submittedName>
</protein>
<name>A0A0A9SF99_ARUDO</name>
<evidence type="ECO:0000313" key="1">
    <source>
        <dbReference type="EMBL" id="JAD43059.1"/>
    </source>
</evidence>
<accession>A0A0A9SF99</accession>